<reference evidence="6 7" key="1">
    <citation type="submission" date="2018-11" db="EMBL/GenBank/DDBJ databases">
        <authorList>
            <consortium name="Pathogen Informatics"/>
        </authorList>
    </citation>
    <scope>NUCLEOTIDE SEQUENCE [LARGE SCALE GENOMIC DNA]</scope>
</reference>
<dbReference type="PANTHER" id="PTHR24211">
    <property type="entry name" value="LIM DOMAIN-CONTAINING PROTEIN"/>
    <property type="match status" value="1"/>
</dbReference>
<keyword evidence="1 4" id="KW-0479">Metal-binding</keyword>
<evidence type="ECO:0000256" key="2">
    <source>
        <dbReference type="ARBA" id="ARBA00022833"/>
    </source>
</evidence>
<keyword evidence="7" id="KW-1185">Reference proteome</keyword>
<dbReference type="PANTHER" id="PTHR24211:SF20">
    <property type="entry name" value="PROTEIN ESPINAS-RELATED"/>
    <property type="match status" value="1"/>
</dbReference>
<evidence type="ECO:0000256" key="1">
    <source>
        <dbReference type="ARBA" id="ARBA00022723"/>
    </source>
</evidence>
<dbReference type="Pfam" id="PF00412">
    <property type="entry name" value="LIM"/>
    <property type="match status" value="1"/>
</dbReference>
<evidence type="ECO:0000256" key="4">
    <source>
        <dbReference type="PROSITE-ProRule" id="PRU00125"/>
    </source>
</evidence>
<evidence type="ECO:0000256" key="3">
    <source>
        <dbReference type="ARBA" id="ARBA00023038"/>
    </source>
</evidence>
<sequence>CSEILEEGELCVIASRADSVFHPACFQCTECSTLLVDLIYFSHNNKVYCGRHHAEQFKPRCAKCDEVSIYFCLFVKQWQVCRSLCVRLGHPFISRVSLFSRDIWPRSGLFCRINAYRNTCAYCL</sequence>
<dbReference type="InterPro" id="IPR001781">
    <property type="entry name" value="Znf_LIM"/>
</dbReference>
<accession>A0A3P6T9J0</accession>
<dbReference type="GO" id="GO:0046872">
    <property type="term" value="F:metal ion binding"/>
    <property type="evidence" value="ECO:0007669"/>
    <property type="project" value="UniProtKB-KW"/>
</dbReference>
<dbReference type="SUPFAM" id="SSF57716">
    <property type="entry name" value="Glucocorticoid receptor-like (DNA-binding domain)"/>
    <property type="match status" value="1"/>
</dbReference>
<dbReference type="PROSITE" id="PS50023">
    <property type="entry name" value="LIM_DOMAIN_2"/>
    <property type="match status" value="1"/>
</dbReference>
<dbReference type="EMBL" id="UYRV01026840">
    <property type="protein sequence ID" value="VDK79979.1"/>
    <property type="molecule type" value="Genomic_DNA"/>
</dbReference>
<proteinExistence type="predicted"/>
<gene>
    <name evidence="6" type="ORF">CGOC_LOCUS7640</name>
</gene>
<keyword evidence="2 4" id="KW-0862">Zinc</keyword>
<evidence type="ECO:0000313" key="6">
    <source>
        <dbReference type="EMBL" id="VDK79979.1"/>
    </source>
</evidence>
<dbReference type="InterPro" id="IPR047120">
    <property type="entry name" value="Pk/Esn/Tes"/>
</dbReference>
<dbReference type="OrthoDB" id="10069167at2759"/>
<feature type="non-terminal residue" evidence="6">
    <location>
        <position position="1"/>
    </location>
</feature>
<dbReference type="AlphaFoldDB" id="A0A3P6T9J0"/>
<name>A0A3P6T9J0_CYLGO</name>
<dbReference type="SMART" id="SM00132">
    <property type="entry name" value="LIM"/>
    <property type="match status" value="1"/>
</dbReference>
<dbReference type="Gene3D" id="2.10.110.10">
    <property type="entry name" value="Cysteine Rich Protein"/>
    <property type="match status" value="1"/>
</dbReference>
<evidence type="ECO:0000313" key="7">
    <source>
        <dbReference type="Proteomes" id="UP000271889"/>
    </source>
</evidence>
<feature type="domain" description="LIM zinc-binding" evidence="5">
    <location>
        <begin position="1"/>
        <end position="59"/>
    </location>
</feature>
<keyword evidence="3 4" id="KW-0440">LIM domain</keyword>
<organism evidence="6 7">
    <name type="scientific">Cylicostephanus goldi</name>
    <name type="common">Nematode worm</name>
    <dbReference type="NCBI Taxonomy" id="71465"/>
    <lineage>
        <taxon>Eukaryota</taxon>
        <taxon>Metazoa</taxon>
        <taxon>Ecdysozoa</taxon>
        <taxon>Nematoda</taxon>
        <taxon>Chromadorea</taxon>
        <taxon>Rhabditida</taxon>
        <taxon>Rhabditina</taxon>
        <taxon>Rhabditomorpha</taxon>
        <taxon>Strongyloidea</taxon>
        <taxon>Strongylidae</taxon>
        <taxon>Cylicostephanus</taxon>
    </lineage>
</organism>
<evidence type="ECO:0000259" key="5">
    <source>
        <dbReference type="PROSITE" id="PS50023"/>
    </source>
</evidence>
<dbReference type="Proteomes" id="UP000271889">
    <property type="component" value="Unassembled WGS sequence"/>
</dbReference>
<protein>
    <recommendedName>
        <fullName evidence="5">LIM zinc-binding domain-containing protein</fullName>
    </recommendedName>
</protein>